<gene>
    <name evidence="15" type="ORF">EJ06DRAFT_501287</name>
</gene>
<evidence type="ECO:0000313" key="15">
    <source>
        <dbReference type="EMBL" id="KAF2395802.1"/>
    </source>
</evidence>
<dbReference type="PROSITE" id="PS51479">
    <property type="entry name" value="ZF_RTR1"/>
    <property type="match status" value="1"/>
</dbReference>
<keyword evidence="3 12" id="KW-0479">Metal-binding</keyword>
<evidence type="ECO:0000256" key="8">
    <source>
        <dbReference type="ARBA" id="ARBA00023242"/>
    </source>
</evidence>
<dbReference type="Gene3D" id="1.25.40.820">
    <property type="match status" value="1"/>
</dbReference>
<comment type="function">
    <text evidence="12">Putative RNA polymerase II subunit B1 C-terminal domain (CTD) phosphatase involved in RNA polymerase II transcription regulation.</text>
</comment>
<keyword evidence="6 12" id="KW-0862">Zinc</keyword>
<comment type="catalytic activity">
    <reaction evidence="9 12">
        <text>O-phospho-L-seryl-[protein] + H2O = L-seryl-[protein] + phosphate</text>
        <dbReference type="Rhea" id="RHEA:20629"/>
        <dbReference type="Rhea" id="RHEA-COMP:9863"/>
        <dbReference type="Rhea" id="RHEA-COMP:11604"/>
        <dbReference type="ChEBI" id="CHEBI:15377"/>
        <dbReference type="ChEBI" id="CHEBI:29999"/>
        <dbReference type="ChEBI" id="CHEBI:43474"/>
        <dbReference type="ChEBI" id="CHEBI:83421"/>
        <dbReference type="EC" id="3.1.3.16"/>
    </reaction>
</comment>
<name>A0A6G1HII3_9PEZI</name>
<evidence type="ECO:0000256" key="11">
    <source>
        <dbReference type="PROSITE-ProRule" id="PRU00812"/>
    </source>
</evidence>
<dbReference type="EMBL" id="ML996711">
    <property type="protein sequence ID" value="KAF2395802.1"/>
    <property type="molecule type" value="Genomic_DNA"/>
</dbReference>
<keyword evidence="7 12" id="KW-0904">Protein phosphatase</keyword>
<keyword evidence="16" id="KW-1185">Reference proteome</keyword>
<accession>A0A6G1HII3</accession>
<evidence type="ECO:0000259" key="14">
    <source>
        <dbReference type="PROSITE" id="PS51479"/>
    </source>
</evidence>
<reference evidence="15" key="1">
    <citation type="journal article" date="2020" name="Stud. Mycol.">
        <title>101 Dothideomycetes genomes: a test case for predicting lifestyles and emergence of pathogens.</title>
        <authorList>
            <person name="Haridas S."/>
            <person name="Albert R."/>
            <person name="Binder M."/>
            <person name="Bloem J."/>
            <person name="Labutti K."/>
            <person name="Salamov A."/>
            <person name="Andreopoulos B."/>
            <person name="Baker S."/>
            <person name="Barry K."/>
            <person name="Bills G."/>
            <person name="Bluhm B."/>
            <person name="Cannon C."/>
            <person name="Castanera R."/>
            <person name="Culley D."/>
            <person name="Daum C."/>
            <person name="Ezra D."/>
            <person name="Gonzalez J."/>
            <person name="Henrissat B."/>
            <person name="Kuo A."/>
            <person name="Liang C."/>
            <person name="Lipzen A."/>
            <person name="Lutzoni F."/>
            <person name="Magnuson J."/>
            <person name="Mondo S."/>
            <person name="Nolan M."/>
            <person name="Ohm R."/>
            <person name="Pangilinan J."/>
            <person name="Park H.-J."/>
            <person name="Ramirez L."/>
            <person name="Alfaro M."/>
            <person name="Sun H."/>
            <person name="Tritt A."/>
            <person name="Yoshinaga Y."/>
            <person name="Zwiers L.-H."/>
            <person name="Turgeon B."/>
            <person name="Goodwin S."/>
            <person name="Spatafora J."/>
            <person name="Crous P."/>
            <person name="Grigoriev I."/>
        </authorList>
    </citation>
    <scope>NUCLEOTIDE SEQUENCE</scope>
    <source>
        <strain evidence="15">CBS 262.69</strain>
    </source>
</reference>
<evidence type="ECO:0000256" key="10">
    <source>
        <dbReference type="ARBA" id="ARBA00048336"/>
    </source>
</evidence>
<dbReference type="GO" id="GO:0043175">
    <property type="term" value="F:RNA polymerase core enzyme binding"/>
    <property type="evidence" value="ECO:0007669"/>
    <property type="project" value="UniProtKB-UniRule"/>
</dbReference>
<dbReference type="Proteomes" id="UP000799640">
    <property type="component" value="Unassembled WGS sequence"/>
</dbReference>
<evidence type="ECO:0000256" key="5">
    <source>
        <dbReference type="ARBA" id="ARBA00022801"/>
    </source>
</evidence>
<evidence type="ECO:0000256" key="2">
    <source>
        <dbReference type="ARBA" id="ARBA00005676"/>
    </source>
</evidence>
<dbReference type="InterPro" id="IPR038534">
    <property type="entry name" value="Rtr1/RPAP2_sf"/>
</dbReference>
<comment type="similarity">
    <text evidence="2 11 12">Belongs to the RPAP2 family.</text>
</comment>
<keyword evidence="4 12" id="KW-0863">Zinc-finger</keyword>
<dbReference type="GO" id="GO:0005737">
    <property type="term" value="C:cytoplasm"/>
    <property type="evidence" value="ECO:0007669"/>
    <property type="project" value="TreeGrafter"/>
</dbReference>
<organism evidence="15 16">
    <name type="scientific">Trichodelitschia bisporula</name>
    <dbReference type="NCBI Taxonomy" id="703511"/>
    <lineage>
        <taxon>Eukaryota</taxon>
        <taxon>Fungi</taxon>
        <taxon>Dikarya</taxon>
        <taxon>Ascomycota</taxon>
        <taxon>Pezizomycotina</taxon>
        <taxon>Dothideomycetes</taxon>
        <taxon>Dothideomycetes incertae sedis</taxon>
        <taxon>Phaeotrichales</taxon>
        <taxon>Phaeotrichaceae</taxon>
        <taxon>Trichodelitschia</taxon>
    </lineage>
</organism>
<evidence type="ECO:0000256" key="6">
    <source>
        <dbReference type="ARBA" id="ARBA00022833"/>
    </source>
</evidence>
<dbReference type="GO" id="GO:0005634">
    <property type="term" value="C:nucleus"/>
    <property type="evidence" value="ECO:0007669"/>
    <property type="project" value="UniProtKB-SubCell"/>
</dbReference>
<evidence type="ECO:0000256" key="1">
    <source>
        <dbReference type="ARBA" id="ARBA00004123"/>
    </source>
</evidence>
<evidence type="ECO:0000256" key="13">
    <source>
        <dbReference type="SAM" id="MobiDB-lite"/>
    </source>
</evidence>
<dbReference type="EC" id="3.1.3.16" evidence="12"/>
<dbReference type="PANTHER" id="PTHR14732">
    <property type="entry name" value="RNA POLYMERASE II SUBUNIT B1 CTD PHOSPHATASE RPAP2-RELATED"/>
    <property type="match status" value="1"/>
</dbReference>
<keyword evidence="5 12" id="KW-0378">Hydrolase</keyword>
<evidence type="ECO:0000256" key="7">
    <source>
        <dbReference type="ARBA" id="ARBA00022912"/>
    </source>
</evidence>
<dbReference type="InterPro" id="IPR007308">
    <property type="entry name" value="Rtr1/RPAP2_dom"/>
</dbReference>
<evidence type="ECO:0000256" key="9">
    <source>
        <dbReference type="ARBA" id="ARBA00047761"/>
    </source>
</evidence>
<dbReference type="OrthoDB" id="2590500at2759"/>
<feature type="region of interest" description="Disordered" evidence="13">
    <location>
        <begin position="157"/>
        <end position="195"/>
    </location>
</feature>
<evidence type="ECO:0000313" key="16">
    <source>
        <dbReference type="Proteomes" id="UP000799640"/>
    </source>
</evidence>
<sequence length="275" mass="30247">MAPSIPTPNENHLRTALHHARIIQAQKDIESLIFTNLETLLDYPLSSPPSTADISSFQTLIAPFQPSDYDELLTERHCAKRCAWVLCPNPPPPPKRGKWAIVGNTSATIKVVDAKSLDLWCSPECARRAMYVKVQLNEEPAWLRRAGAAPRIEVPVEMNKADRGKGTRGEDSAEDAAKLKEAGSKAPATVTSPLESDNSHLRAALENIQSLHDTSNDVLDSLVTDVVEKDAVKPPTAPSLDDEAMDAIEGYQSKGAKLKTVNEEEDDQRTDWVHR</sequence>
<dbReference type="GO" id="GO:0008270">
    <property type="term" value="F:zinc ion binding"/>
    <property type="evidence" value="ECO:0007669"/>
    <property type="project" value="UniProtKB-KW"/>
</dbReference>
<feature type="compositionally biased region" description="Basic and acidic residues" evidence="13">
    <location>
        <begin position="159"/>
        <end position="183"/>
    </location>
</feature>
<dbReference type="AlphaFoldDB" id="A0A6G1HII3"/>
<dbReference type="PANTHER" id="PTHR14732:SF0">
    <property type="entry name" value="RNA POLYMERASE II SUBUNIT B1 CTD PHOSPHATASE RPAP2-RELATED"/>
    <property type="match status" value="1"/>
</dbReference>
<dbReference type="Pfam" id="PF04181">
    <property type="entry name" value="RPAP2_Rtr1"/>
    <property type="match status" value="1"/>
</dbReference>
<dbReference type="InterPro" id="IPR039693">
    <property type="entry name" value="Rtr1/RPAP2"/>
</dbReference>
<feature type="region of interest" description="Disordered" evidence="13">
    <location>
        <begin position="251"/>
        <end position="275"/>
    </location>
</feature>
<comment type="subcellular location">
    <subcellularLocation>
        <location evidence="1 12">Nucleus</location>
    </subcellularLocation>
</comment>
<dbReference type="GO" id="GO:0008420">
    <property type="term" value="F:RNA polymerase II CTD heptapeptide repeat phosphatase activity"/>
    <property type="evidence" value="ECO:0007669"/>
    <property type="project" value="UniProtKB-UniRule"/>
</dbReference>
<evidence type="ECO:0000256" key="3">
    <source>
        <dbReference type="ARBA" id="ARBA00022723"/>
    </source>
</evidence>
<evidence type="ECO:0000256" key="4">
    <source>
        <dbReference type="ARBA" id="ARBA00022771"/>
    </source>
</evidence>
<keyword evidence="8 12" id="KW-0539">Nucleus</keyword>
<protein>
    <recommendedName>
        <fullName evidence="12">RNA polymerase II subunit B1 CTD phosphatase RPAP2 homolog</fullName>
        <ecNumber evidence="12">3.1.3.16</ecNumber>
    </recommendedName>
</protein>
<proteinExistence type="inferred from homology"/>
<comment type="catalytic activity">
    <reaction evidence="10 12">
        <text>O-phospho-L-threonyl-[protein] + H2O = L-threonyl-[protein] + phosphate</text>
        <dbReference type="Rhea" id="RHEA:47004"/>
        <dbReference type="Rhea" id="RHEA-COMP:11060"/>
        <dbReference type="Rhea" id="RHEA-COMP:11605"/>
        <dbReference type="ChEBI" id="CHEBI:15377"/>
        <dbReference type="ChEBI" id="CHEBI:30013"/>
        <dbReference type="ChEBI" id="CHEBI:43474"/>
        <dbReference type="ChEBI" id="CHEBI:61977"/>
        <dbReference type="EC" id="3.1.3.16"/>
    </reaction>
</comment>
<evidence type="ECO:0000256" key="12">
    <source>
        <dbReference type="RuleBase" id="RU367080"/>
    </source>
</evidence>
<feature type="domain" description="RTR1-type" evidence="14">
    <location>
        <begin position="59"/>
        <end position="145"/>
    </location>
</feature>